<dbReference type="Proteomes" id="UP000011529">
    <property type="component" value="Unassembled WGS sequence"/>
</dbReference>
<feature type="region of interest" description="Disordered" evidence="1">
    <location>
        <begin position="101"/>
        <end position="129"/>
    </location>
</feature>
<comment type="caution">
    <text evidence="3">The sequence shown here is derived from an EMBL/GenBank/DDBJ whole genome shotgun (WGS) entry which is preliminary data.</text>
</comment>
<reference evidence="3" key="2">
    <citation type="journal article" date="2013" name="Mar. Genomics">
        <title>Expression of sulfatases in Rhodopirellula baltica and the diversity of sulfatases in the genus Rhodopirellula.</title>
        <authorList>
            <person name="Wegner C.E."/>
            <person name="Richter-Heitmann T."/>
            <person name="Klindworth A."/>
            <person name="Klockow C."/>
            <person name="Richter M."/>
            <person name="Achstetter T."/>
            <person name="Glockner F.O."/>
            <person name="Harder J."/>
        </authorList>
    </citation>
    <scope>NUCLEOTIDE SEQUENCE [LARGE SCALE GENOMIC DNA]</scope>
    <source>
        <strain evidence="3">6C</strain>
    </source>
</reference>
<keyword evidence="4" id="KW-1185">Reference proteome</keyword>
<feature type="compositionally biased region" description="Polar residues" evidence="1">
    <location>
        <begin position="109"/>
        <end position="128"/>
    </location>
</feature>
<name>M2AZI5_9BACT</name>
<evidence type="ECO:0000313" key="3">
    <source>
        <dbReference type="EMBL" id="EMB14968.1"/>
    </source>
</evidence>
<evidence type="ECO:0000256" key="1">
    <source>
        <dbReference type="SAM" id="MobiDB-lite"/>
    </source>
</evidence>
<dbReference type="PATRIC" id="fig|1263867.3.peg.4618"/>
<evidence type="ECO:0000313" key="4">
    <source>
        <dbReference type="Proteomes" id="UP000011529"/>
    </source>
</evidence>
<feature type="signal peptide" evidence="2">
    <location>
        <begin position="1"/>
        <end position="30"/>
    </location>
</feature>
<feature type="region of interest" description="Disordered" evidence="1">
    <location>
        <begin position="32"/>
        <end position="56"/>
    </location>
</feature>
<dbReference type="RefSeq" id="WP_008659647.1">
    <property type="nucleotide sequence ID" value="NZ_ANMO01000202.1"/>
</dbReference>
<sequence>MDHSAKKSRWFGGRMTPAVMLMSIATAAIAQPPTDDWKEAELPTVKTPSGAPPDKAAEKIQQALDGDPLNSTGDGMLDDVLSVIKRRGSVLDGSVLDSEIDPLGDVAGENSNGLESGKSASKRSSGPTETFRLAEQLLATARRLEKASQVSKANRAPRIVSGDDLAKPRADMLPVETLVYQMRLRAVLLMQSGLNSSRE</sequence>
<gene>
    <name evidence="3" type="ORF">RE6C_04305</name>
</gene>
<proteinExistence type="predicted"/>
<reference evidence="3" key="1">
    <citation type="submission" date="2012-11" db="EMBL/GenBank/DDBJ databases">
        <title>Permanent draft genomes of Rhodopirellula europaea strain SH398 and 6C.</title>
        <authorList>
            <person name="Richter M."/>
            <person name="Richter-Heitmann T."/>
            <person name="Frank C."/>
            <person name="Harder J."/>
            <person name="Glockner F.O."/>
        </authorList>
    </citation>
    <scope>NUCLEOTIDE SEQUENCE</scope>
    <source>
        <strain evidence="3">6C</strain>
    </source>
</reference>
<evidence type="ECO:0000256" key="2">
    <source>
        <dbReference type="SAM" id="SignalP"/>
    </source>
</evidence>
<organism evidence="3 4">
    <name type="scientific">Rhodopirellula europaea 6C</name>
    <dbReference type="NCBI Taxonomy" id="1263867"/>
    <lineage>
        <taxon>Bacteria</taxon>
        <taxon>Pseudomonadati</taxon>
        <taxon>Planctomycetota</taxon>
        <taxon>Planctomycetia</taxon>
        <taxon>Pirellulales</taxon>
        <taxon>Pirellulaceae</taxon>
        <taxon>Rhodopirellula</taxon>
    </lineage>
</organism>
<protein>
    <submittedName>
        <fullName evidence="3">Putative secreted protein</fullName>
    </submittedName>
</protein>
<keyword evidence="2" id="KW-0732">Signal</keyword>
<dbReference type="EMBL" id="ANMO01000202">
    <property type="protein sequence ID" value="EMB14968.1"/>
    <property type="molecule type" value="Genomic_DNA"/>
</dbReference>
<dbReference type="AlphaFoldDB" id="M2AZI5"/>
<accession>M2AZI5</accession>
<feature type="chain" id="PRO_5004020251" evidence="2">
    <location>
        <begin position="31"/>
        <end position="199"/>
    </location>
</feature>